<protein>
    <recommendedName>
        <fullName evidence="11">G-protein coupled receptors family 1 profile domain-containing protein</fullName>
    </recommendedName>
</protein>
<dbReference type="CDD" id="cd00637">
    <property type="entry name" value="7tm_classA_rhodopsin-like"/>
    <property type="match status" value="1"/>
</dbReference>
<reference evidence="13" key="1">
    <citation type="submission" date="2017-01" db="EMBL/GenBank/DDBJ databases">
        <title>Comparative genomics of anhydrobiosis in the tardigrade Hypsibius dujardini.</title>
        <authorList>
            <person name="Yoshida Y."/>
            <person name="Koutsovoulos G."/>
            <person name="Laetsch D."/>
            <person name="Stevens L."/>
            <person name="Kumar S."/>
            <person name="Horikawa D."/>
            <person name="Ishino K."/>
            <person name="Komine S."/>
            <person name="Tomita M."/>
            <person name="Blaxter M."/>
            <person name="Arakawa K."/>
        </authorList>
    </citation>
    <scope>NUCLEOTIDE SEQUENCE [LARGE SCALE GENOMIC DNA]</scope>
    <source>
        <strain evidence="13">Z151</strain>
    </source>
</reference>
<keyword evidence="5 10" id="KW-0472">Membrane</keyword>
<gene>
    <name evidence="12" type="ORF">BV898_13293</name>
</gene>
<feature type="transmembrane region" description="Helical" evidence="10">
    <location>
        <begin position="31"/>
        <end position="53"/>
    </location>
</feature>
<proteinExistence type="inferred from homology"/>
<accession>A0A1W0WB72</accession>
<comment type="subcellular location">
    <subcellularLocation>
        <location evidence="1">Membrane</location>
        <topology evidence="1">Multi-pass membrane protein</topology>
    </subcellularLocation>
</comment>
<dbReference type="Pfam" id="PF00001">
    <property type="entry name" value="7tm_1"/>
    <property type="match status" value="1"/>
</dbReference>
<feature type="transmembrane region" description="Helical" evidence="10">
    <location>
        <begin position="255"/>
        <end position="276"/>
    </location>
</feature>
<dbReference type="GO" id="GO:0004930">
    <property type="term" value="F:G protein-coupled receptor activity"/>
    <property type="evidence" value="ECO:0007669"/>
    <property type="project" value="UniProtKB-KW"/>
</dbReference>
<feature type="transmembrane region" description="Helical" evidence="10">
    <location>
        <begin position="288"/>
        <end position="308"/>
    </location>
</feature>
<feature type="transmembrane region" description="Helical" evidence="10">
    <location>
        <begin position="65"/>
        <end position="89"/>
    </location>
</feature>
<dbReference type="PANTHER" id="PTHR24240">
    <property type="entry name" value="OPSIN"/>
    <property type="match status" value="1"/>
</dbReference>
<dbReference type="PROSITE" id="PS50262">
    <property type="entry name" value="G_PROTEIN_RECEP_F1_2"/>
    <property type="match status" value="1"/>
</dbReference>
<dbReference type="Proteomes" id="UP000192578">
    <property type="component" value="Unassembled WGS sequence"/>
</dbReference>
<dbReference type="GO" id="GO:0016020">
    <property type="term" value="C:membrane"/>
    <property type="evidence" value="ECO:0007669"/>
    <property type="project" value="UniProtKB-SubCell"/>
</dbReference>
<feature type="domain" description="G-protein coupled receptors family 1 profile" evidence="11">
    <location>
        <begin position="43"/>
        <end position="306"/>
    </location>
</feature>
<dbReference type="SUPFAM" id="SSF81321">
    <property type="entry name" value="Family A G protein-coupled receptor-like"/>
    <property type="match status" value="1"/>
</dbReference>
<evidence type="ECO:0000256" key="3">
    <source>
        <dbReference type="ARBA" id="ARBA00022989"/>
    </source>
</evidence>
<organism evidence="12 13">
    <name type="scientific">Hypsibius exemplaris</name>
    <name type="common">Freshwater tardigrade</name>
    <dbReference type="NCBI Taxonomy" id="2072580"/>
    <lineage>
        <taxon>Eukaryota</taxon>
        <taxon>Metazoa</taxon>
        <taxon>Ecdysozoa</taxon>
        <taxon>Tardigrada</taxon>
        <taxon>Eutardigrada</taxon>
        <taxon>Parachela</taxon>
        <taxon>Hypsibioidea</taxon>
        <taxon>Hypsibiidae</taxon>
        <taxon>Hypsibius</taxon>
    </lineage>
</organism>
<name>A0A1W0WB72_HYPEX</name>
<evidence type="ECO:0000256" key="8">
    <source>
        <dbReference type="ARBA" id="ARBA00023305"/>
    </source>
</evidence>
<dbReference type="AlphaFoldDB" id="A0A1W0WB72"/>
<keyword evidence="6 9" id="KW-0675">Receptor</keyword>
<evidence type="ECO:0000256" key="5">
    <source>
        <dbReference type="ARBA" id="ARBA00023136"/>
    </source>
</evidence>
<dbReference type="GO" id="GO:0007601">
    <property type="term" value="P:visual perception"/>
    <property type="evidence" value="ECO:0007669"/>
    <property type="project" value="UniProtKB-KW"/>
</dbReference>
<keyword evidence="13" id="KW-1185">Reference proteome</keyword>
<evidence type="ECO:0000256" key="4">
    <source>
        <dbReference type="ARBA" id="ARBA00023040"/>
    </source>
</evidence>
<evidence type="ECO:0000256" key="6">
    <source>
        <dbReference type="ARBA" id="ARBA00023170"/>
    </source>
</evidence>
<evidence type="ECO:0000256" key="10">
    <source>
        <dbReference type="SAM" id="Phobius"/>
    </source>
</evidence>
<dbReference type="PRINTS" id="PR00237">
    <property type="entry name" value="GPCRRHODOPSN"/>
</dbReference>
<dbReference type="InterPro" id="IPR017452">
    <property type="entry name" value="GPCR_Rhodpsn_7TM"/>
</dbReference>
<comment type="caution">
    <text evidence="12">The sequence shown here is derived from an EMBL/GenBank/DDBJ whole genome shotgun (WGS) entry which is preliminary data.</text>
</comment>
<evidence type="ECO:0000259" key="11">
    <source>
        <dbReference type="PROSITE" id="PS50262"/>
    </source>
</evidence>
<keyword evidence="8" id="KW-0716">Sensory transduction</keyword>
<dbReference type="InterPro" id="IPR050125">
    <property type="entry name" value="GPCR_opsins"/>
</dbReference>
<dbReference type="OrthoDB" id="5914304at2759"/>
<keyword evidence="7 9" id="KW-0807">Transducer</keyword>
<keyword evidence="4 9" id="KW-0297">G-protein coupled receptor</keyword>
<comment type="similarity">
    <text evidence="9">Belongs to the G-protein coupled receptor 1 family.</text>
</comment>
<evidence type="ECO:0000256" key="1">
    <source>
        <dbReference type="ARBA" id="ARBA00004141"/>
    </source>
</evidence>
<keyword evidence="2 9" id="KW-0812">Transmembrane</keyword>
<feature type="transmembrane region" description="Helical" evidence="10">
    <location>
        <begin position="147"/>
        <end position="170"/>
    </location>
</feature>
<evidence type="ECO:0000256" key="7">
    <source>
        <dbReference type="ARBA" id="ARBA00023224"/>
    </source>
</evidence>
<dbReference type="Gene3D" id="1.20.1070.10">
    <property type="entry name" value="Rhodopsin 7-helix transmembrane proteins"/>
    <property type="match status" value="1"/>
</dbReference>
<evidence type="ECO:0000313" key="12">
    <source>
        <dbReference type="EMBL" id="OQV12417.1"/>
    </source>
</evidence>
<dbReference type="PROSITE" id="PS00237">
    <property type="entry name" value="G_PROTEIN_RECEP_F1_1"/>
    <property type="match status" value="1"/>
</dbReference>
<sequence>MSNALQSENDSLLFQNKSATAIPYDSSALRVWFILTISVSLFGSVLLVLLLSASCRFRELLLRGSCILIFHSMLIQLLICAVICPILNISSYLTLINNTTLVHCPTLIFFNTASDHTDNWAALFLAVNRFVAIVSPHHYDAWVSRKVLICMIIIPWLIGISDSLPVYFGIGGQTIIGPAGCAFETDVDGFYGTLWFVIGAYIPIGLMGIIYTILFVRIGTANRNRPNLAVPFEPNGQNARLSTTQKRQISIAKMLIGSFAWYCICFLPGPIIVSLFPGVYAVDQMLRLWISGLLGLCGFAGCPIIFLASSADYRTGVKGLFRMI</sequence>
<keyword evidence="8" id="KW-0844">Vision</keyword>
<keyword evidence="3 10" id="KW-1133">Transmembrane helix</keyword>
<evidence type="ECO:0000256" key="2">
    <source>
        <dbReference type="ARBA" id="ARBA00022692"/>
    </source>
</evidence>
<evidence type="ECO:0000313" key="13">
    <source>
        <dbReference type="Proteomes" id="UP000192578"/>
    </source>
</evidence>
<feature type="transmembrane region" description="Helical" evidence="10">
    <location>
        <begin position="190"/>
        <end position="216"/>
    </location>
</feature>
<dbReference type="EMBL" id="MTYJ01000145">
    <property type="protein sequence ID" value="OQV12417.1"/>
    <property type="molecule type" value="Genomic_DNA"/>
</dbReference>
<dbReference type="InterPro" id="IPR000276">
    <property type="entry name" value="GPCR_Rhodpsn"/>
</dbReference>
<evidence type="ECO:0000256" key="9">
    <source>
        <dbReference type="RuleBase" id="RU000688"/>
    </source>
</evidence>